<dbReference type="InterPro" id="IPR029057">
    <property type="entry name" value="PRTase-like"/>
</dbReference>
<dbReference type="CDD" id="cd06223">
    <property type="entry name" value="PRTases_typeI"/>
    <property type="match status" value="1"/>
</dbReference>
<feature type="compositionally biased region" description="Low complexity" evidence="2">
    <location>
        <begin position="264"/>
        <end position="277"/>
    </location>
</feature>
<dbReference type="SUPFAM" id="SSF53271">
    <property type="entry name" value="PRTase-like"/>
    <property type="match status" value="1"/>
</dbReference>
<reference evidence="4" key="1">
    <citation type="journal article" date="2019" name="Int. J. Syst. Evol. Microbiol.">
        <title>The Global Catalogue of Microorganisms (GCM) 10K type strain sequencing project: providing services to taxonomists for standard genome sequencing and annotation.</title>
        <authorList>
            <consortium name="The Broad Institute Genomics Platform"/>
            <consortium name="The Broad Institute Genome Sequencing Center for Infectious Disease"/>
            <person name="Wu L."/>
            <person name="Ma J."/>
        </authorList>
    </citation>
    <scope>NUCLEOTIDE SEQUENCE [LARGE SCALE GENOMIC DNA]</scope>
    <source>
        <strain evidence="4">NBRC 113072</strain>
    </source>
</reference>
<dbReference type="InterPro" id="IPR000836">
    <property type="entry name" value="PRTase_dom"/>
</dbReference>
<organism evidence="3 4">
    <name type="scientific">Mobilicoccus caccae</name>
    <dbReference type="NCBI Taxonomy" id="1859295"/>
    <lineage>
        <taxon>Bacteria</taxon>
        <taxon>Bacillati</taxon>
        <taxon>Actinomycetota</taxon>
        <taxon>Actinomycetes</taxon>
        <taxon>Micrococcales</taxon>
        <taxon>Dermatophilaceae</taxon>
        <taxon>Mobilicoccus</taxon>
    </lineage>
</organism>
<evidence type="ECO:0008006" key="5">
    <source>
        <dbReference type="Google" id="ProtNLM"/>
    </source>
</evidence>
<comment type="caution">
    <text evidence="3">The sequence shown here is derived from an EMBL/GenBank/DDBJ whole genome shotgun (WGS) entry which is preliminary data.</text>
</comment>
<evidence type="ECO:0000256" key="2">
    <source>
        <dbReference type="SAM" id="MobiDB-lite"/>
    </source>
</evidence>
<accession>A0ABQ6INS6</accession>
<proteinExistence type="inferred from homology"/>
<dbReference type="EMBL" id="BSUO01000001">
    <property type="protein sequence ID" value="GMA38985.1"/>
    <property type="molecule type" value="Genomic_DNA"/>
</dbReference>
<dbReference type="PANTHER" id="PTHR47505:SF1">
    <property type="entry name" value="DNA UTILIZATION PROTEIN YHGH"/>
    <property type="match status" value="1"/>
</dbReference>
<evidence type="ECO:0000256" key="1">
    <source>
        <dbReference type="ARBA" id="ARBA00008007"/>
    </source>
</evidence>
<keyword evidence="4" id="KW-1185">Reference proteome</keyword>
<dbReference type="PANTHER" id="PTHR47505">
    <property type="entry name" value="DNA UTILIZATION PROTEIN YHGH"/>
    <property type="match status" value="1"/>
</dbReference>
<protein>
    <recommendedName>
        <fullName evidence="5">Amidophosphoribosyltransferase</fullName>
    </recommendedName>
</protein>
<evidence type="ECO:0000313" key="3">
    <source>
        <dbReference type="EMBL" id="GMA38985.1"/>
    </source>
</evidence>
<dbReference type="Proteomes" id="UP001157126">
    <property type="component" value="Unassembled WGS sequence"/>
</dbReference>
<sequence length="283" mass="28908">MASLPPTAPLRKTVGLARTAVRLASALVDLALPAVCAGCGELGTPWCATCASFLDRSAAYPRIVAGRVGRAATPHGVVVAAGPYDGPLRSAIVAFKDGGRRDLLPVLAPAMRAALVTALTITADEPGGPGEPCEVSEPVYVVPAPSSPRSRRVRGDVPTHLLIRAALAGAGVLPGRTLVWAPVLRHTRRVADQARLTRLERTGNTDHAFTVRPGTPVTSGAPVLVADDVVTTGATARECVRALVGVGARPIAVCALAFTPARETGTPGTTDTTGTTGMSVLST</sequence>
<gene>
    <name evidence="3" type="ORF">GCM10025883_10300</name>
</gene>
<feature type="region of interest" description="Disordered" evidence="2">
    <location>
        <begin position="262"/>
        <end position="283"/>
    </location>
</feature>
<dbReference type="InterPro" id="IPR051910">
    <property type="entry name" value="ComF/GntX_DNA_util-trans"/>
</dbReference>
<name>A0ABQ6INS6_9MICO</name>
<comment type="similarity">
    <text evidence="1">Belongs to the ComF/GntX family.</text>
</comment>
<dbReference type="Gene3D" id="3.40.50.2020">
    <property type="match status" value="1"/>
</dbReference>
<evidence type="ECO:0000313" key="4">
    <source>
        <dbReference type="Proteomes" id="UP001157126"/>
    </source>
</evidence>